<dbReference type="Proteomes" id="UP000887116">
    <property type="component" value="Unassembled WGS sequence"/>
</dbReference>
<evidence type="ECO:0000256" key="1">
    <source>
        <dbReference type="SAM" id="MobiDB-lite"/>
    </source>
</evidence>
<keyword evidence="3" id="KW-1185">Reference proteome</keyword>
<name>A0A8X6I3Y1_TRICU</name>
<evidence type="ECO:0000313" key="2">
    <source>
        <dbReference type="EMBL" id="GFQ70410.1"/>
    </source>
</evidence>
<dbReference type="AlphaFoldDB" id="A0A8X6I3Y1"/>
<proteinExistence type="predicted"/>
<dbReference type="OrthoDB" id="3936150at2759"/>
<feature type="region of interest" description="Disordered" evidence="1">
    <location>
        <begin position="52"/>
        <end position="77"/>
    </location>
</feature>
<gene>
    <name evidence="2" type="ORF">TNCT_473591</name>
</gene>
<evidence type="ECO:0000313" key="3">
    <source>
        <dbReference type="Proteomes" id="UP000887116"/>
    </source>
</evidence>
<sequence>MIFVWMVNTFVYYGLSYNINDLAGNTYLNVFIARARRVSCLRCGSLGHQTVGTPAHPRQPHGDGRSLLRNHFNCPYR</sequence>
<reference evidence="2" key="1">
    <citation type="submission" date="2020-07" db="EMBL/GenBank/DDBJ databases">
        <title>Multicomponent nature underlies the extraordinary mechanical properties of spider dragline silk.</title>
        <authorList>
            <person name="Kono N."/>
            <person name="Nakamura H."/>
            <person name="Mori M."/>
            <person name="Yoshida Y."/>
            <person name="Ohtoshi R."/>
            <person name="Malay A.D."/>
            <person name="Moran D.A.P."/>
            <person name="Tomita M."/>
            <person name="Numata K."/>
            <person name="Arakawa K."/>
        </authorList>
    </citation>
    <scope>NUCLEOTIDE SEQUENCE</scope>
</reference>
<organism evidence="2 3">
    <name type="scientific">Trichonephila clavata</name>
    <name type="common">Joro spider</name>
    <name type="synonym">Nephila clavata</name>
    <dbReference type="NCBI Taxonomy" id="2740835"/>
    <lineage>
        <taxon>Eukaryota</taxon>
        <taxon>Metazoa</taxon>
        <taxon>Ecdysozoa</taxon>
        <taxon>Arthropoda</taxon>
        <taxon>Chelicerata</taxon>
        <taxon>Arachnida</taxon>
        <taxon>Araneae</taxon>
        <taxon>Araneomorphae</taxon>
        <taxon>Entelegynae</taxon>
        <taxon>Araneoidea</taxon>
        <taxon>Nephilidae</taxon>
        <taxon>Trichonephila</taxon>
    </lineage>
</organism>
<dbReference type="EMBL" id="BMAO01000979">
    <property type="protein sequence ID" value="GFQ70410.1"/>
    <property type="molecule type" value="Genomic_DNA"/>
</dbReference>
<comment type="caution">
    <text evidence="2">The sequence shown here is derived from an EMBL/GenBank/DDBJ whole genome shotgun (WGS) entry which is preliminary data.</text>
</comment>
<protein>
    <submittedName>
        <fullName evidence="2">Uncharacterized protein</fullName>
    </submittedName>
</protein>
<accession>A0A8X6I3Y1</accession>